<gene>
    <name evidence="7" type="ORF">SPHA_54371</name>
</gene>
<dbReference type="InterPro" id="IPR000742">
    <property type="entry name" value="EGF"/>
</dbReference>
<keyword evidence="1 2" id="KW-1015">Disulfide bond</keyword>
<dbReference type="SUPFAM" id="SSF57196">
    <property type="entry name" value="EGF/Laminin"/>
    <property type="match status" value="1"/>
</dbReference>
<dbReference type="AlphaFoldDB" id="A0A812DDX5"/>
<name>A0A812DDX5_ACAPH</name>
<dbReference type="Gene3D" id="2.10.25.10">
    <property type="entry name" value="Laminin"/>
    <property type="match status" value="1"/>
</dbReference>
<accession>A0A812DDX5</accession>
<keyword evidence="3" id="KW-0812">Transmembrane</keyword>
<dbReference type="SMART" id="SM00179">
    <property type="entry name" value="EGF_CA"/>
    <property type="match status" value="1"/>
</dbReference>
<feature type="domain" description="EGF-like" evidence="5">
    <location>
        <begin position="217"/>
        <end position="253"/>
    </location>
</feature>
<evidence type="ECO:0000313" key="8">
    <source>
        <dbReference type="Proteomes" id="UP000597762"/>
    </source>
</evidence>
<evidence type="ECO:0008006" key="9">
    <source>
        <dbReference type="Google" id="ProtNLM"/>
    </source>
</evidence>
<dbReference type="CDD" id="cd00054">
    <property type="entry name" value="EGF_CA"/>
    <property type="match status" value="1"/>
</dbReference>
<dbReference type="InterPro" id="IPR007110">
    <property type="entry name" value="Ig-like_dom"/>
</dbReference>
<dbReference type="OrthoDB" id="4062651at2759"/>
<sequence>MQCCRNSVIFIVASLAFYESFAAKISLVSNNATLSIGQPAKFLCTWQDTEDVGSNRVTWNLPGRIYIFTHSASFHSTWYKFDLPSAIPQANITPISDDVAGYVLSGTNLTLLCTWNPEAQDAYFVRWNWPDSNGEYLGAQNFYSYNFAIPNKTCEGGQLHKWEPNSVSYPLKGRTSMVCLNESSSYLHITNISTADDGISINCWGFTFDAIYTIHVYHDSCASQPCLNSGECINDGISFHCKCLAGFKGRHCSKMKIWLPVTIGGAIVLFLIIIIVISIKVKMLLCPRLQGAVRSDSILSNVHTPYMELGSI</sequence>
<dbReference type="Proteomes" id="UP000597762">
    <property type="component" value="Unassembled WGS sequence"/>
</dbReference>
<feature type="disulfide bond" evidence="2">
    <location>
        <begin position="243"/>
        <end position="252"/>
    </location>
</feature>
<evidence type="ECO:0000259" key="5">
    <source>
        <dbReference type="PROSITE" id="PS50026"/>
    </source>
</evidence>
<evidence type="ECO:0000256" key="3">
    <source>
        <dbReference type="SAM" id="Phobius"/>
    </source>
</evidence>
<feature type="domain" description="Ig-like" evidence="6">
    <location>
        <begin position="88"/>
        <end position="203"/>
    </location>
</feature>
<feature type="signal peptide" evidence="4">
    <location>
        <begin position="1"/>
        <end position="22"/>
    </location>
</feature>
<keyword evidence="8" id="KW-1185">Reference proteome</keyword>
<dbReference type="InterPro" id="IPR000152">
    <property type="entry name" value="EGF-type_Asp/Asn_hydroxyl_site"/>
</dbReference>
<dbReference type="PROSITE" id="PS50026">
    <property type="entry name" value="EGF_3"/>
    <property type="match status" value="1"/>
</dbReference>
<feature type="transmembrane region" description="Helical" evidence="3">
    <location>
        <begin position="257"/>
        <end position="279"/>
    </location>
</feature>
<evidence type="ECO:0000313" key="7">
    <source>
        <dbReference type="EMBL" id="CAE1301407.1"/>
    </source>
</evidence>
<dbReference type="PROSITE" id="PS00022">
    <property type="entry name" value="EGF_1"/>
    <property type="match status" value="1"/>
</dbReference>
<feature type="chain" id="PRO_5032945147" description="EGF-like domain-containing protein" evidence="4">
    <location>
        <begin position="23"/>
        <end position="312"/>
    </location>
</feature>
<keyword evidence="3" id="KW-0472">Membrane</keyword>
<dbReference type="InterPro" id="IPR001881">
    <property type="entry name" value="EGF-like_Ca-bd_dom"/>
</dbReference>
<dbReference type="Pfam" id="PF00008">
    <property type="entry name" value="EGF"/>
    <property type="match status" value="1"/>
</dbReference>
<keyword evidence="4" id="KW-0732">Signal</keyword>
<dbReference type="GO" id="GO:0005509">
    <property type="term" value="F:calcium ion binding"/>
    <property type="evidence" value="ECO:0007669"/>
    <property type="project" value="InterPro"/>
</dbReference>
<keyword evidence="3" id="KW-1133">Transmembrane helix</keyword>
<evidence type="ECO:0000256" key="4">
    <source>
        <dbReference type="SAM" id="SignalP"/>
    </source>
</evidence>
<evidence type="ECO:0000259" key="6">
    <source>
        <dbReference type="PROSITE" id="PS50835"/>
    </source>
</evidence>
<proteinExistence type="predicted"/>
<dbReference type="PROSITE" id="PS01186">
    <property type="entry name" value="EGF_2"/>
    <property type="match status" value="1"/>
</dbReference>
<keyword evidence="2" id="KW-0245">EGF-like domain</keyword>
<evidence type="ECO:0000256" key="1">
    <source>
        <dbReference type="ARBA" id="ARBA00023157"/>
    </source>
</evidence>
<comment type="caution">
    <text evidence="7">The sequence shown here is derived from an EMBL/GenBank/DDBJ whole genome shotgun (WGS) entry which is preliminary data.</text>
</comment>
<reference evidence="7" key="1">
    <citation type="submission" date="2021-01" db="EMBL/GenBank/DDBJ databases">
        <authorList>
            <person name="Li R."/>
            <person name="Bekaert M."/>
        </authorList>
    </citation>
    <scope>NUCLEOTIDE SEQUENCE</scope>
    <source>
        <strain evidence="7">Farmed</strain>
    </source>
</reference>
<dbReference type="PROSITE" id="PS50835">
    <property type="entry name" value="IG_LIKE"/>
    <property type="match status" value="1"/>
</dbReference>
<evidence type="ECO:0000256" key="2">
    <source>
        <dbReference type="PROSITE-ProRule" id="PRU00076"/>
    </source>
</evidence>
<dbReference type="FunFam" id="2.10.25.10:FF:000050">
    <property type="entry name" value="neurogenic locus notch homolog protein 3"/>
    <property type="match status" value="1"/>
</dbReference>
<protein>
    <recommendedName>
        <fullName evidence="9">EGF-like domain-containing protein</fullName>
    </recommendedName>
</protein>
<organism evidence="7 8">
    <name type="scientific">Acanthosepion pharaonis</name>
    <name type="common">Pharaoh cuttlefish</name>
    <name type="synonym">Sepia pharaonis</name>
    <dbReference type="NCBI Taxonomy" id="158019"/>
    <lineage>
        <taxon>Eukaryota</taxon>
        <taxon>Metazoa</taxon>
        <taxon>Spiralia</taxon>
        <taxon>Lophotrochozoa</taxon>
        <taxon>Mollusca</taxon>
        <taxon>Cephalopoda</taxon>
        <taxon>Coleoidea</taxon>
        <taxon>Decapodiformes</taxon>
        <taxon>Sepiida</taxon>
        <taxon>Sepiina</taxon>
        <taxon>Sepiidae</taxon>
        <taxon>Acanthosepion</taxon>
    </lineage>
</organism>
<dbReference type="SMART" id="SM00181">
    <property type="entry name" value="EGF"/>
    <property type="match status" value="1"/>
</dbReference>
<dbReference type="PROSITE" id="PS00010">
    <property type="entry name" value="ASX_HYDROXYL"/>
    <property type="match status" value="1"/>
</dbReference>
<dbReference type="EMBL" id="CAHIKZ030003536">
    <property type="protein sequence ID" value="CAE1301407.1"/>
    <property type="molecule type" value="Genomic_DNA"/>
</dbReference>
<comment type="caution">
    <text evidence="2">Lacks conserved residue(s) required for the propagation of feature annotation.</text>
</comment>